<dbReference type="EMBL" id="SNRY01000746">
    <property type="protein sequence ID" value="KAA6336939.1"/>
    <property type="molecule type" value="Genomic_DNA"/>
</dbReference>
<keyword evidence="1" id="KW-0238">DNA-binding</keyword>
<dbReference type="Pfam" id="PF13102">
    <property type="entry name" value="Phage_int_SAM_5"/>
    <property type="match status" value="1"/>
</dbReference>
<dbReference type="Pfam" id="PF17293">
    <property type="entry name" value="Arm-DNA-bind_5"/>
    <property type="match status" value="1"/>
</dbReference>
<evidence type="ECO:0000313" key="4">
    <source>
        <dbReference type="EMBL" id="KAA6336939.1"/>
    </source>
</evidence>
<dbReference type="Gene3D" id="1.10.443.10">
    <property type="entry name" value="Intergrase catalytic core"/>
    <property type="match status" value="1"/>
</dbReference>
<dbReference type="GO" id="GO:0006310">
    <property type="term" value="P:DNA recombination"/>
    <property type="evidence" value="ECO:0007669"/>
    <property type="project" value="UniProtKB-KW"/>
</dbReference>
<accession>A0A5J4RT69</accession>
<keyword evidence="2" id="KW-0233">DNA recombination</keyword>
<dbReference type="GO" id="GO:0003677">
    <property type="term" value="F:DNA binding"/>
    <property type="evidence" value="ECO:0007669"/>
    <property type="project" value="UniProtKB-KW"/>
</dbReference>
<dbReference type="Gene3D" id="1.10.150.130">
    <property type="match status" value="1"/>
</dbReference>
<evidence type="ECO:0000256" key="1">
    <source>
        <dbReference type="ARBA" id="ARBA00023125"/>
    </source>
</evidence>
<protein>
    <recommendedName>
        <fullName evidence="3">Core-binding (CB) domain-containing protein</fullName>
    </recommendedName>
</protein>
<feature type="domain" description="Core-binding (CB)" evidence="3">
    <location>
        <begin position="109"/>
        <end position="190"/>
    </location>
</feature>
<dbReference type="InterPro" id="IPR044068">
    <property type="entry name" value="CB"/>
</dbReference>
<comment type="caution">
    <text evidence="4">The sequence shown here is derived from an EMBL/GenBank/DDBJ whole genome shotgun (WGS) entry which is preliminary data.</text>
</comment>
<dbReference type="SUPFAM" id="SSF56349">
    <property type="entry name" value="DNA breaking-rejoining enzymes"/>
    <property type="match status" value="1"/>
</dbReference>
<organism evidence="4">
    <name type="scientific">termite gut metagenome</name>
    <dbReference type="NCBI Taxonomy" id="433724"/>
    <lineage>
        <taxon>unclassified sequences</taxon>
        <taxon>metagenomes</taxon>
        <taxon>organismal metagenomes</taxon>
    </lineage>
</organism>
<dbReference type="PROSITE" id="PS51900">
    <property type="entry name" value="CB"/>
    <property type="match status" value="1"/>
</dbReference>
<dbReference type="InterPro" id="IPR013762">
    <property type="entry name" value="Integrase-like_cat_sf"/>
</dbReference>
<dbReference type="InterPro" id="IPR035386">
    <property type="entry name" value="Arm-DNA-bind_5"/>
</dbReference>
<dbReference type="InterPro" id="IPR010998">
    <property type="entry name" value="Integrase_recombinase_N"/>
</dbReference>
<dbReference type="InterPro" id="IPR011010">
    <property type="entry name" value="DNA_brk_join_enz"/>
</dbReference>
<dbReference type="GO" id="GO:0015074">
    <property type="term" value="P:DNA integration"/>
    <property type="evidence" value="ECO:0007669"/>
    <property type="project" value="InterPro"/>
</dbReference>
<sequence length="468" mass="54726">MKLNSASISLTLRTNKTLANGTHPIMLRVQYNGRKEKSTGYCCMVSEWDKDKQELIKKYPNAEAININLHDLINRAERIKIDFERNKVPYTPKMIFDSLFGEKTDTNELDIYVLIEKYIQTQNLKLNTKIQYKNLAHKLKEFFGSKQILITSIDKETIRKFDLWISSKNYNESYIKEIYRCLNAIINFAIDSDLIVKNVLKQTKVKSKHKTTNKKLAITYDQIILLHDYYLNLIGYNSGYYNAEFAYSLRNKTTVLALFLFSYFSQGLALVDIAKLKLSDVKKIKKENEGIYSEDSIINYIQIDTSRSKTKKTLSIVIRNEVYDLFHAVITPYLETAESRDCYLFPIYQNKERTLKNDTEEDRHKLLKAAETYINLHLKKIAKAADAYDEVNYIKKHREKIDKLPEKLTFYAARHTFATVCIQLNMNPTNLATLMGRDANDIHRYIKSLEGEDMIIAVKKDFEKLHNR</sequence>
<evidence type="ECO:0000259" key="3">
    <source>
        <dbReference type="PROSITE" id="PS51900"/>
    </source>
</evidence>
<dbReference type="InterPro" id="IPR025269">
    <property type="entry name" value="SAM-like_dom"/>
</dbReference>
<gene>
    <name evidence="4" type="ORF">EZS27_014948</name>
</gene>
<reference evidence="4" key="1">
    <citation type="submission" date="2019-03" db="EMBL/GenBank/DDBJ databases">
        <title>Single cell metagenomics reveals metabolic interactions within the superorganism composed of flagellate Streblomastix strix and complex community of Bacteroidetes bacteria on its surface.</title>
        <authorList>
            <person name="Treitli S.C."/>
            <person name="Kolisko M."/>
            <person name="Husnik F."/>
            <person name="Keeling P."/>
            <person name="Hampl V."/>
        </authorList>
    </citation>
    <scope>NUCLEOTIDE SEQUENCE</scope>
    <source>
        <strain evidence="4">STM</strain>
    </source>
</reference>
<evidence type="ECO:0000256" key="2">
    <source>
        <dbReference type="ARBA" id="ARBA00023172"/>
    </source>
</evidence>
<name>A0A5J4RT69_9ZZZZ</name>
<dbReference type="AlphaFoldDB" id="A0A5J4RT69"/>
<proteinExistence type="predicted"/>